<evidence type="ECO:0000313" key="7">
    <source>
        <dbReference type="EMBL" id="GAL83307.1"/>
    </source>
</evidence>
<dbReference type="Gene3D" id="3.40.1390.30">
    <property type="entry name" value="NIF3 (NGG1p interacting factor 3)-like"/>
    <property type="match status" value="1"/>
</dbReference>
<comment type="similarity">
    <text evidence="1 5">Belongs to the GTP cyclohydrolase I type 2/NIF3 family.</text>
</comment>
<dbReference type="eggNOG" id="COG0327">
    <property type="taxonomic scope" value="Bacteria"/>
</dbReference>
<gene>
    <name evidence="7" type="ORF">MYP_533</name>
</gene>
<evidence type="ECO:0000256" key="1">
    <source>
        <dbReference type="ARBA" id="ARBA00006964"/>
    </source>
</evidence>
<feature type="binding site" evidence="6">
    <location>
        <position position="104"/>
    </location>
    <ligand>
        <name>a divalent metal cation</name>
        <dbReference type="ChEBI" id="CHEBI:60240"/>
        <label>1</label>
    </ligand>
</feature>
<dbReference type="OrthoDB" id="9792792at2"/>
<dbReference type="InterPro" id="IPR036069">
    <property type="entry name" value="DUF34/NIF3_sf"/>
</dbReference>
<feature type="binding site" evidence="6">
    <location>
        <position position="65"/>
    </location>
    <ligand>
        <name>a divalent metal cation</name>
        <dbReference type="ChEBI" id="CHEBI:60240"/>
        <label>1</label>
    </ligand>
</feature>
<keyword evidence="8" id="KW-1185">Reference proteome</keyword>
<dbReference type="PIRSF" id="PIRSF037489">
    <property type="entry name" value="UCP037489_NIF3_YqfO"/>
    <property type="match status" value="1"/>
</dbReference>
<dbReference type="PANTHER" id="PTHR13799:SF14">
    <property type="entry name" value="GTP CYCLOHYDROLASE 1 TYPE 2 HOMOLOG"/>
    <property type="match status" value="1"/>
</dbReference>
<comment type="subunit">
    <text evidence="2">Homohexamer.</text>
</comment>
<dbReference type="Gene3D" id="3.30.70.120">
    <property type="match status" value="1"/>
</dbReference>
<dbReference type="NCBIfam" id="TIGR00486">
    <property type="entry name" value="YbgI_SA1388"/>
    <property type="match status" value="1"/>
</dbReference>
<evidence type="ECO:0000256" key="3">
    <source>
        <dbReference type="ARBA" id="ARBA00022112"/>
    </source>
</evidence>
<dbReference type="Pfam" id="PF01784">
    <property type="entry name" value="DUF34_NIF3"/>
    <property type="match status" value="1"/>
</dbReference>
<dbReference type="InterPro" id="IPR017221">
    <property type="entry name" value="DUF34/NIF3_bac"/>
</dbReference>
<organism evidence="7 8">
    <name type="scientific">Sporocytophaga myxococcoides</name>
    <dbReference type="NCBI Taxonomy" id="153721"/>
    <lineage>
        <taxon>Bacteria</taxon>
        <taxon>Pseudomonadati</taxon>
        <taxon>Bacteroidota</taxon>
        <taxon>Cytophagia</taxon>
        <taxon>Cytophagales</taxon>
        <taxon>Cytophagaceae</taxon>
        <taxon>Sporocytophaga</taxon>
    </lineage>
</organism>
<evidence type="ECO:0000313" key="8">
    <source>
        <dbReference type="Proteomes" id="UP000030185"/>
    </source>
</evidence>
<protein>
    <recommendedName>
        <fullName evidence="3 5">GTP cyclohydrolase 1 type 2 homolog</fullName>
    </recommendedName>
</protein>
<accession>A0A098LA70</accession>
<dbReference type="InterPro" id="IPR015867">
    <property type="entry name" value="N-reg_PII/ATP_PRibTrfase_C"/>
</dbReference>
<dbReference type="STRING" id="153721.MYP_533"/>
<keyword evidence="4 5" id="KW-0479">Metal-binding</keyword>
<evidence type="ECO:0000256" key="5">
    <source>
        <dbReference type="PIRNR" id="PIRNR037489"/>
    </source>
</evidence>
<dbReference type="GO" id="GO:0046872">
    <property type="term" value="F:metal ion binding"/>
    <property type="evidence" value="ECO:0007669"/>
    <property type="project" value="UniProtKB-UniRule"/>
</dbReference>
<dbReference type="FunFam" id="3.40.1390.30:FF:000001">
    <property type="entry name" value="GTP cyclohydrolase 1 type 2"/>
    <property type="match status" value="1"/>
</dbReference>
<dbReference type="PANTHER" id="PTHR13799">
    <property type="entry name" value="NGG1 INTERACTING FACTOR 3"/>
    <property type="match status" value="1"/>
</dbReference>
<dbReference type="InterPro" id="IPR002678">
    <property type="entry name" value="DUF34/NIF3"/>
</dbReference>
<evidence type="ECO:0000256" key="2">
    <source>
        <dbReference type="ARBA" id="ARBA00011643"/>
    </source>
</evidence>
<feature type="binding site" evidence="6">
    <location>
        <position position="66"/>
    </location>
    <ligand>
        <name>a divalent metal cation</name>
        <dbReference type="ChEBI" id="CHEBI:60240"/>
        <label>1</label>
    </ligand>
</feature>
<proteinExistence type="inferred from homology"/>
<sequence>MTKIKDVIDFLESFAPPAYQEDYDNSGLLTGNAAAELSGVLVTLDLTEEVIEEAKSLGYNLIIAHHPIIFRGLKRLTGSNYVERTVIKAIKYDICLYAIHTNLDNVTNGVNFKIAEKLSLLNPKILAPKSGLLKKLISFVPVANKENVLSSLYKAGAGNIGNYSNCSFQLEGTGTFKANENASPFIGKANQPEFVKEARIEIIFPGHIQRQVVQALRASHPYEEPAFDILLLENENLETGSGVIGELQEAMDPEAFLKYLKERMNLSVIKFTQLLPGKIKKVAACGGAGNFLLKNAIQQKADIFITSDFKYHEYFDADGKIVIADIGHYESEVFTKELICELLNKNFTNIAVVLSKINTNPISYI</sequence>
<name>A0A098LA70_9BACT</name>
<dbReference type="GO" id="GO:0005737">
    <property type="term" value="C:cytoplasm"/>
    <property type="evidence" value="ECO:0007669"/>
    <property type="project" value="TreeGrafter"/>
</dbReference>
<feature type="binding site" evidence="6">
    <location>
        <position position="332"/>
    </location>
    <ligand>
        <name>a divalent metal cation</name>
        <dbReference type="ChEBI" id="CHEBI:60240"/>
        <label>1</label>
    </ligand>
</feature>
<dbReference type="EMBL" id="BBLT01000001">
    <property type="protein sequence ID" value="GAL83307.1"/>
    <property type="molecule type" value="Genomic_DNA"/>
</dbReference>
<dbReference type="Proteomes" id="UP000030185">
    <property type="component" value="Unassembled WGS sequence"/>
</dbReference>
<evidence type="ECO:0000256" key="4">
    <source>
        <dbReference type="ARBA" id="ARBA00022723"/>
    </source>
</evidence>
<reference evidence="7 8" key="1">
    <citation type="submission" date="2014-09" db="EMBL/GenBank/DDBJ databases">
        <title>Sporocytophaga myxococcoides PG-01 genome sequencing.</title>
        <authorList>
            <person name="Liu L."/>
            <person name="Gao P.J."/>
            <person name="Chen G.J."/>
            <person name="Wang L.S."/>
        </authorList>
    </citation>
    <scope>NUCLEOTIDE SEQUENCE [LARGE SCALE GENOMIC DNA]</scope>
    <source>
        <strain evidence="7 8">PG-01</strain>
    </source>
</reference>
<comment type="caution">
    <text evidence="7">The sequence shown here is derived from an EMBL/GenBank/DDBJ whole genome shotgun (WGS) entry which is preliminary data.</text>
</comment>
<dbReference type="RefSeq" id="WP_045457964.1">
    <property type="nucleotide sequence ID" value="NZ_BBLT01000001.1"/>
</dbReference>
<dbReference type="AlphaFoldDB" id="A0A098LA70"/>
<evidence type="ECO:0000256" key="6">
    <source>
        <dbReference type="PIRSR" id="PIRSR602678-1"/>
    </source>
</evidence>
<dbReference type="SUPFAM" id="SSF102705">
    <property type="entry name" value="NIF3 (NGG1p interacting factor 3)-like"/>
    <property type="match status" value="1"/>
</dbReference>
<feature type="binding site" evidence="6">
    <location>
        <position position="328"/>
    </location>
    <ligand>
        <name>a divalent metal cation</name>
        <dbReference type="ChEBI" id="CHEBI:60240"/>
        <label>1</label>
    </ligand>
</feature>